<sequence length="263" mass="28998">MEAVKMFGGNEAAAVRGDCATLMDGFEIGYSSGLPPKEMGSALPDYVPLSWSFPASETGVMMLQIRMTEECTVAHPPAVWLLVEDYDSCWVWAPGLVSPDSCGQIIHLGMGPVVGPTRHCWFKAGACKPADVFGRLHQQTVIFGAVSILVLWGLRPMELMPETIGRISGSGFRTSKEMVQAHGYGNIRLNFSENSSSSGWFHNNGDIRRHSWVVSMTGSLGRRSMWSRRTLRWDVSNLYNGKRCSQSIVVLHKNGQENGQSAW</sequence>
<accession>A0A835SBY5</accession>
<evidence type="ECO:0000313" key="2">
    <source>
        <dbReference type="Proteomes" id="UP000639772"/>
    </source>
</evidence>
<name>A0A835SBY5_VANPL</name>
<protein>
    <submittedName>
        <fullName evidence="1">Uncharacterized protein</fullName>
    </submittedName>
</protein>
<evidence type="ECO:0000313" key="1">
    <source>
        <dbReference type="EMBL" id="KAG0500988.1"/>
    </source>
</evidence>
<comment type="caution">
    <text evidence="1">The sequence shown here is derived from an EMBL/GenBank/DDBJ whole genome shotgun (WGS) entry which is preliminary data.</text>
</comment>
<reference evidence="1 2" key="1">
    <citation type="journal article" date="2020" name="Nat. Food">
        <title>A phased Vanilla planifolia genome enables genetic improvement of flavour and production.</title>
        <authorList>
            <person name="Hasing T."/>
            <person name="Tang H."/>
            <person name="Brym M."/>
            <person name="Khazi F."/>
            <person name="Huang T."/>
            <person name="Chambers A.H."/>
        </authorList>
    </citation>
    <scope>NUCLEOTIDE SEQUENCE [LARGE SCALE GENOMIC DNA]</scope>
    <source>
        <tissue evidence="1">Leaf</tissue>
    </source>
</reference>
<dbReference type="Proteomes" id="UP000639772">
    <property type="component" value="Chromosome 1"/>
</dbReference>
<gene>
    <name evidence="1" type="ORF">HPP92_001060</name>
</gene>
<organism evidence="1 2">
    <name type="scientific">Vanilla planifolia</name>
    <name type="common">Vanilla</name>
    <dbReference type="NCBI Taxonomy" id="51239"/>
    <lineage>
        <taxon>Eukaryota</taxon>
        <taxon>Viridiplantae</taxon>
        <taxon>Streptophyta</taxon>
        <taxon>Embryophyta</taxon>
        <taxon>Tracheophyta</taxon>
        <taxon>Spermatophyta</taxon>
        <taxon>Magnoliopsida</taxon>
        <taxon>Liliopsida</taxon>
        <taxon>Asparagales</taxon>
        <taxon>Orchidaceae</taxon>
        <taxon>Vanilloideae</taxon>
        <taxon>Vanilleae</taxon>
        <taxon>Vanilla</taxon>
    </lineage>
</organism>
<proteinExistence type="predicted"/>
<dbReference type="AlphaFoldDB" id="A0A835SBY5"/>
<dbReference type="EMBL" id="JADCNM010000001">
    <property type="protein sequence ID" value="KAG0500988.1"/>
    <property type="molecule type" value="Genomic_DNA"/>
</dbReference>